<dbReference type="Proteomes" id="UP000660262">
    <property type="component" value="Unassembled WGS sequence"/>
</dbReference>
<evidence type="ECO:0000256" key="2">
    <source>
        <dbReference type="ARBA" id="ARBA00004648"/>
    </source>
</evidence>
<accession>A0A830HWW2</accession>
<keyword evidence="8" id="KW-0472">Membrane</keyword>
<dbReference type="Pfam" id="PF13640">
    <property type="entry name" value="2OG-FeII_Oxy_3"/>
    <property type="match status" value="1"/>
</dbReference>
<evidence type="ECO:0000259" key="9">
    <source>
        <dbReference type="PROSITE" id="PS51471"/>
    </source>
</evidence>
<comment type="subcellular location">
    <subcellularLocation>
        <location evidence="2">Endoplasmic reticulum membrane</location>
        <topology evidence="2">Single-pass type II membrane protein</topology>
    </subcellularLocation>
</comment>
<comment type="caution">
    <text evidence="10">The sequence shown here is derived from an EMBL/GenBank/DDBJ whole genome shotgun (WGS) entry which is preliminary data.</text>
</comment>
<dbReference type="EMBL" id="BNJQ01000024">
    <property type="protein sequence ID" value="GHP09369.1"/>
    <property type="molecule type" value="Genomic_DNA"/>
</dbReference>
<dbReference type="SMART" id="SM00702">
    <property type="entry name" value="P4Hc"/>
    <property type="match status" value="1"/>
</dbReference>
<keyword evidence="6" id="KW-0408">Iron</keyword>
<dbReference type="OrthoDB" id="420380at2759"/>
<comment type="cofactor">
    <cofactor evidence="1">
        <name>L-ascorbate</name>
        <dbReference type="ChEBI" id="CHEBI:38290"/>
    </cofactor>
</comment>
<dbReference type="GO" id="GO:0004656">
    <property type="term" value="F:procollagen-proline 4-dioxygenase activity"/>
    <property type="evidence" value="ECO:0007669"/>
    <property type="project" value="UniProtKB-EC"/>
</dbReference>
<dbReference type="PROSITE" id="PS51471">
    <property type="entry name" value="FE2OG_OXY"/>
    <property type="match status" value="1"/>
</dbReference>
<evidence type="ECO:0000256" key="6">
    <source>
        <dbReference type="ARBA" id="ARBA00023004"/>
    </source>
</evidence>
<keyword evidence="11" id="KW-1185">Reference proteome</keyword>
<dbReference type="Gene3D" id="2.60.120.620">
    <property type="entry name" value="q2cbj1_9rhob like domain"/>
    <property type="match status" value="1"/>
</dbReference>
<proteinExistence type="predicted"/>
<feature type="domain" description="Fe2OG dioxygenase" evidence="9">
    <location>
        <begin position="269"/>
        <end position="378"/>
    </location>
</feature>
<reference evidence="10" key="1">
    <citation type="submission" date="2020-10" db="EMBL/GenBank/DDBJ databases">
        <title>Unveiling of a novel bifunctional photoreceptor, Dualchrome1, isolated from a cosmopolitan green alga.</title>
        <authorList>
            <person name="Suzuki S."/>
            <person name="Kawachi M."/>
        </authorList>
    </citation>
    <scope>NUCLEOTIDE SEQUENCE</scope>
    <source>
        <strain evidence="10">NIES 2893</strain>
    </source>
</reference>
<organism evidence="10 11">
    <name type="scientific">Pycnococcus provasolii</name>
    <dbReference type="NCBI Taxonomy" id="41880"/>
    <lineage>
        <taxon>Eukaryota</taxon>
        <taxon>Viridiplantae</taxon>
        <taxon>Chlorophyta</taxon>
        <taxon>Pseudoscourfieldiophyceae</taxon>
        <taxon>Pseudoscourfieldiales</taxon>
        <taxon>Pycnococcaceae</taxon>
        <taxon>Pycnococcus</taxon>
    </lineage>
</organism>
<sequence>MTMAAASLLLSSPTGPGKPGFGFGFPFRSCCRVHCHSGYINNAALSVFEVSEKRSLVRRSPVWHEKVWLHSKKKKVIMGLSAASARHFKGVGRTSALRSSSGERETVSVDLSPWENHVVLSRDPSVILIKNMVPQDVCASLIEEAAEAGFDASPVAYAGWSSEFETNTRTIARGPAVWAALVAVLLENNGIITGPLGNSRPALAATAIITYAIAAATGAALAYAAVEQKRNALKDSRTSQSVALDPKHNRAAETYVVAAERLFATNRRLFERPTAIRYKPGDRLAPHYDANVAASTEDRERGGQTLATLLLYCNDPETGETGGQTRFGKLDISVAPKCGDALLFFPASADGAFDDRVEHEGVAPTISTKVIARIWRHAYDVAPPMGMAPESSGT</sequence>
<keyword evidence="3" id="KW-0479">Metal-binding</keyword>
<dbReference type="GO" id="GO:0031418">
    <property type="term" value="F:L-ascorbic acid binding"/>
    <property type="evidence" value="ECO:0007669"/>
    <property type="project" value="InterPro"/>
</dbReference>
<dbReference type="InterPro" id="IPR044862">
    <property type="entry name" value="Pro_4_hyd_alph_FE2OG_OXY"/>
</dbReference>
<feature type="transmembrane region" description="Helical" evidence="8">
    <location>
        <begin position="202"/>
        <end position="226"/>
    </location>
</feature>
<keyword evidence="8" id="KW-1133">Transmembrane helix</keyword>
<keyword evidence="8" id="KW-0812">Transmembrane</keyword>
<comment type="catalytic activity">
    <reaction evidence="7">
        <text>L-prolyl-[collagen] + 2-oxoglutarate + O2 = trans-4-hydroxy-L-prolyl-[collagen] + succinate + CO2</text>
        <dbReference type="Rhea" id="RHEA:18945"/>
        <dbReference type="Rhea" id="RHEA-COMP:11676"/>
        <dbReference type="Rhea" id="RHEA-COMP:11680"/>
        <dbReference type="ChEBI" id="CHEBI:15379"/>
        <dbReference type="ChEBI" id="CHEBI:16526"/>
        <dbReference type="ChEBI" id="CHEBI:16810"/>
        <dbReference type="ChEBI" id="CHEBI:30031"/>
        <dbReference type="ChEBI" id="CHEBI:50342"/>
        <dbReference type="ChEBI" id="CHEBI:61965"/>
        <dbReference type="EC" id="1.14.11.2"/>
    </reaction>
</comment>
<evidence type="ECO:0000256" key="7">
    <source>
        <dbReference type="ARBA" id="ARBA00049169"/>
    </source>
</evidence>
<dbReference type="InterPro" id="IPR006620">
    <property type="entry name" value="Pro_4_hyd_alph"/>
</dbReference>
<evidence type="ECO:0000256" key="3">
    <source>
        <dbReference type="ARBA" id="ARBA00022723"/>
    </source>
</evidence>
<dbReference type="InterPro" id="IPR045054">
    <property type="entry name" value="P4HA-like"/>
</dbReference>
<dbReference type="GO" id="GO:0005789">
    <property type="term" value="C:endoplasmic reticulum membrane"/>
    <property type="evidence" value="ECO:0007669"/>
    <property type="project" value="UniProtKB-SubCell"/>
</dbReference>
<evidence type="ECO:0000313" key="11">
    <source>
        <dbReference type="Proteomes" id="UP000660262"/>
    </source>
</evidence>
<gene>
    <name evidence="10" type="ORF">PPROV_000810500</name>
</gene>
<name>A0A830HWW2_9CHLO</name>
<evidence type="ECO:0000256" key="1">
    <source>
        <dbReference type="ARBA" id="ARBA00001961"/>
    </source>
</evidence>
<dbReference type="GO" id="GO:0005506">
    <property type="term" value="F:iron ion binding"/>
    <property type="evidence" value="ECO:0007669"/>
    <property type="project" value="InterPro"/>
</dbReference>
<keyword evidence="4" id="KW-0223">Dioxygenase</keyword>
<evidence type="ECO:0000256" key="8">
    <source>
        <dbReference type="SAM" id="Phobius"/>
    </source>
</evidence>
<dbReference type="PANTHER" id="PTHR10869">
    <property type="entry name" value="PROLYL 4-HYDROXYLASE ALPHA SUBUNIT"/>
    <property type="match status" value="1"/>
</dbReference>
<dbReference type="InterPro" id="IPR005123">
    <property type="entry name" value="Oxoglu/Fe-dep_dioxygenase_dom"/>
</dbReference>
<evidence type="ECO:0000256" key="4">
    <source>
        <dbReference type="ARBA" id="ARBA00022964"/>
    </source>
</evidence>
<dbReference type="PANTHER" id="PTHR10869:SF226">
    <property type="entry name" value="PROLYL 4-HYDROXYLASE ALPHA SUBUNIT DOMAIN-CONTAINING PROTEIN"/>
    <property type="match status" value="1"/>
</dbReference>
<protein>
    <recommendedName>
        <fullName evidence="9">Fe2OG dioxygenase domain-containing protein</fullName>
    </recommendedName>
</protein>
<dbReference type="AlphaFoldDB" id="A0A830HWW2"/>
<evidence type="ECO:0000313" key="10">
    <source>
        <dbReference type="EMBL" id="GHP09369.1"/>
    </source>
</evidence>
<evidence type="ECO:0000256" key="5">
    <source>
        <dbReference type="ARBA" id="ARBA00023002"/>
    </source>
</evidence>
<keyword evidence="5" id="KW-0560">Oxidoreductase</keyword>